<comment type="caution">
    <text evidence="1">The sequence shown here is derived from an EMBL/GenBank/DDBJ whole genome shotgun (WGS) entry which is preliminary data.</text>
</comment>
<evidence type="ECO:0000313" key="1">
    <source>
        <dbReference type="EMBL" id="KAJ9062699.1"/>
    </source>
</evidence>
<organism evidence="1 2">
    <name type="scientific">Entomophthora muscae</name>
    <dbReference type="NCBI Taxonomy" id="34485"/>
    <lineage>
        <taxon>Eukaryota</taxon>
        <taxon>Fungi</taxon>
        <taxon>Fungi incertae sedis</taxon>
        <taxon>Zoopagomycota</taxon>
        <taxon>Entomophthoromycotina</taxon>
        <taxon>Entomophthoromycetes</taxon>
        <taxon>Entomophthorales</taxon>
        <taxon>Entomophthoraceae</taxon>
        <taxon>Entomophthora</taxon>
    </lineage>
</organism>
<name>A0ACC2SKA2_9FUNG</name>
<keyword evidence="2" id="KW-1185">Reference proteome</keyword>
<protein>
    <submittedName>
        <fullName evidence="1">Uncharacterized protein</fullName>
    </submittedName>
</protein>
<evidence type="ECO:0000313" key="2">
    <source>
        <dbReference type="Proteomes" id="UP001165960"/>
    </source>
</evidence>
<dbReference type="Proteomes" id="UP001165960">
    <property type="component" value="Unassembled WGS sequence"/>
</dbReference>
<dbReference type="EMBL" id="QTSX02004995">
    <property type="protein sequence ID" value="KAJ9062699.1"/>
    <property type="molecule type" value="Genomic_DNA"/>
</dbReference>
<reference evidence="1" key="1">
    <citation type="submission" date="2022-04" db="EMBL/GenBank/DDBJ databases">
        <title>Genome of the entomopathogenic fungus Entomophthora muscae.</title>
        <authorList>
            <person name="Elya C."/>
            <person name="Lovett B.R."/>
            <person name="Lee E."/>
            <person name="Macias A.M."/>
            <person name="Hajek A.E."/>
            <person name="De Bivort B.L."/>
            <person name="Kasson M.T."/>
            <person name="De Fine Licht H.H."/>
            <person name="Stajich J.E."/>
        </authorList>
    </citation>
    <scope>NUCLEOTIDE SEQUENCE</scope>
    <source>
        <strain evidence="1">Berkeley</strain>
    </source>
</reference>
<proteinExistence type="predicted"/>
<sequence>MANAVASFLSRVKVDIVASGNIHDKELQHAELELREFALKYARPLAPELFWNPTHLRLKRSAHYIHHSEQDHVAVAFFISIDPISRINSMRLWATVELMKRWGLWDYVFPSPLTWDLLPSSIGLHIGLELTVTGNILPTAVEVKIIEGFAKFYNHVLSISSIVLRYEISRLPICSALAESELVSTLISGYNDFHSCQESQTALANLTMESLLEFLFNFTLPSSSQYRKLSVHIIPESPAESSSQQEDAPPSDPAKSSLAGADLYLSQEKDIELAANLLRNLSQASPIDLKLILGEQITDLLQWKGQIPLAPRPISLNPTFPN</sequence>
<accession>A0ACC2SKA2</accession>
<gene>
    <name evidence="1" type="ORF">DSO57_1008150</name>
</gene>